<keyword evidence="3" id="KW-0949">S-adenosyl-L-methionine</keyword>
<evidence type="ECO:0000259" key="4">
    <source>
        <dbReference type="Pfam" id="PF13649"/>
    </source>
</evidence>
<feature type="domain" description="Methyltransferase" evidence="4">
    <location>
        <begin position="51"/>
        <end position="146"/>
    </location>
</feature>
<dbReference type="RefSeq" id="WP_284313724.1">
    <property type="nucleotide sequence ID" value="NZ_BSPC01000032.1"/>
</dbReference>
<accession>A0ABQ6CJV5</accession>
<evidence type="ECO:0000313" key="5">
    <source>
        <dbReference type="EMBL" id="GLS20642.1"/>
    </source>
</evidence>
<dbReference type="InterPro" id="IPR041698">
    <property type="entry name" value="Methyltransf_25"/>
</dbReference>
<keyword evidence="6" id="KW-1185">Reference proteome</keyword>
<evidence type="ECO:0000256" key="1">
    <source>
        <dbReference type="ARBA" id="ARBA00022603"/>
    </source>
</evidence>
<dbReference type="Proteomes" id="UP001156882">
    <property type="component" value="Unassembled WGS sequence"/>
</dbReference>
<keyword evidence="2" id="KW-0808">Transferase</keyword>
<dbReference type="Gene3D" id="3.40.50.150">
    <property type="entry name" value="Vaccinia Virus protein VP39"/>
    <property type="match status" value="1"/>
</dbReference>
<keyword evidence="1 5" id="KW-0489">Methyltransferase</keyword>
<dbReference type="InterPro" id="IPR029063">
    <property type="entry name" value="SAM-dependent_MTases_sf"/>
</dbReference>
<sequence>MFDYEAEYQRLRAAGGPGWAVVPQPDRALRLLNRLDQLDRAGIFPPPPACVLELGCGNARTALAMAERGHSVWGIDIAPTAIAWAREIFAEAGQTGDFQIGLASAMPRFSAGQFDAVIDGQCLHCLIGPDRTACLAEVRRILRPHGLFFVSSMVAPPKSAEAQARFDAGRGCLMRDGESYRTLKPLATLTEELATAGFAVKDQALGINPWWDHAMLACRRVARKQLSYLSL</sequence>
<evidence type="ECO:0000256" key="2">
    <source>
        <dbReference type="ARBA" id="ARBA00022679"/>
    </source>
</evidence>
<dbReference type="EMBL" id="BSPC01000032">
    <property type="protein sequence ID" value="GLS20642.1"/>
    <property type="molecule type" value="Genomic_DNA"/>
</dbReference>
<dbReference type="CDD" id="cd02440">
    <property type="entry name" value="AdoMet_MTases"/>
    <property type="match status" value="1"/>
</dbReference>
<evidence type="ECO:0000256" key="3">
    <source>
        <dbReference type="ARBA" id="ARBA00022691"/>
    </source>
</evidence>
<gene>
    <name evidence="5" type="ORF">GCM10007874_36590</name>
</gene>
<protein>
    <submittedName>
        <fullName evidence="5">Methyltransferase</fullName>
    </submittedName>
</protein>
<reference evidence="6" key="1">
    <citation type="journal article" date="2019" name="Int. J. Syst. Evol. Microbiol.">
        <title>The Global Catalogue of Microorganisms (GCM) 10K type strain sequencing project: providing services to taxonomists for standard genome sequencing and annotation.</title>
        <authorList>
            <consortium name="The Broad Institute Genomics Platform"/>
            <consortium name="The Broad Institute Genome Sequencing Center for Infectious Disease"/>
            <person name="Wu L."/>
            <person name="Ma J."/>
        </authorList>
    </citation>
    <scope>NUCLEOTIDE SEQUENCE [LARGE SCALE GENOMIC DNA]</scope>
    <source>
        <strain evidence="6">NBRC 101365</strain>
    </source>
</reference>
<comment type="caution">
    <text evidence="5">The sequence shown here is derived from an EMBL/GenBank/DDBJ whole genome shotgun (WGS) entry which is preliminary data.</text>
</comment>
<dbReference type="PANTHER" id="PTHR43464:SF19">
    <property type="entry name" value="UBIQUINONE BIOSYNTHESIS O-METHYLTRANSFERASE, MITOCHONDRIAL"/>
    <property type="match status" value="1"/>
</dbReference>
<dbReference type="GO" id="GO:0032259">
    <property type="term" value="P:methylation"/>
    <property type="evidence" value="ECO:0007669"/>
    <property type="project" value="UniProtKB-KW"/>
</dbReference>
<evidence type="ECO:0000313" key="6">
    <source>
        <dbReference type="Proteomes" id="UP001156882"/>
    </source>
</evidence>
<proteinExistence type="predicted"/>
<organism evidence="5 6">
    <name type="scientific">Labrys miyagiensis</name>
    <dbReference type="NCBI Taxonomy" id="346912"/>
    <lineage>
        <taxon>Bacteria</taxon>
        <taxon>Pseudomonadati</taxon>
        <taxon>Pseudomonadota</taxon>
        <taxon>Alphaproteobacteria</taxon>
        <taxon>Hyphomicrobiales</taxon>
        <taxon>Xanthobacteraceae</taxon>
        <taxon>Labrys</taxon>
    </lineage>
</organism>
<name>A0ABQ6CJV5_9HYPH</name>
<dbReference type="Pfam" id="PF13649">
    <property type="entry name" value="Methyltransf_25"/>
    <property type="match status" value="1"/>
</dbReference>
<dbReference type="PANTHER" id="PTHR43464">
    <property type="entry name" value="METHYLTRANSFERASE"/>
    <property type="match status" value="1"/>
</dbReference>
<dbReference type="GO" id="GO:0008168">
    <property type="term" value="F:methyltransferase activity"/>
    <property type="evidence" value="ECO:0007669"/>
    <property type="project" value="UniProtKB-KW"/>
</dbReference>
<dbReference type="SUPFAM" id="SSF53335">
    <property type="entry name" value="S-adenosyl-L-methionine-dependent methyltransferases"/>
    <property type="match status" value="1"/>
</dbReference>